<accession>A0A420EHR7</accession>
<evidence type="ECO:0000256" key="1">
    <source>
        <dbReference type="SAM" id="SignalP"/>
    </source>
</evidence>
<sequence>MKTRLAALTFILILPLPGLANQCGEVTIADMNWNSASFMAHLDQFVLRNVFDCDAQLIPGDTMPTGTSMVEKNEPDIAPEFWSNSMREALDNGVAQQRLSYAGVSLSDGGEEGFWVPDYLVEQYPEMANIEGVIKHAALFKHPEGEDSFAFYGCPAGWTCQLTAGHLFDALNLEQAGFTIIDPGSGAGLAGTIAKAYERKQPWFGYYWAPTPVLGKYPMVKVEFGQGSDQAHYNDCISQVECDEPRPIMYPPSLVQTVTTYSFASKAPEANAYLGKRSFTNQQMNALLAWMEDNQADGDYAMEYFLKEFPELWKVWFNPQQIEKLNKALAAL</sequence>
<protein>
    <submittedName>
        <fullName evidence="3">ABC transporter substrate-binding protein</fullName>
    </submittedName>
</protein>
<dbReference type="Pfam" id="PF04069">
    <property type="entry name" value="OpuAC"/>
    <property type="match status" value="1"/>
</dbReference>
<dbReference type="AlphaFoldDB" id="A0A420EHR7"/>
<name>A0A420EHR7_9ALTE</name>
<dbReference type="OrthoDB" id="9786266at2"/>
<dbReference type="GO" id="GO:0022857">
    <property type="term" value="F:transmembrane transporter activity"/>
    <property type="evidence" value="ECO:0007669"/>
    <property type="project" value="InterPro"/>
</dbReference>
<evidence type="ECO:0000313" key="4">
    <source>
        <dbReference type="Proteomes" id="UP000286482"/>
    </source>
</evidence>
<evidence type="ECO:0000313" key="3">
    <source>
        <dbReference type="EMBL" id="RKF20200.1"/>
    </source>
</evidence>
<reference evidence="3 4" key="1">
    <citation type="submission" date="2018-09" db="EMBL/GenBank/DDBJ databases">
        <authorList>
            <person name="Wang Z."/>
        </authorList>
    </citation>
    <scope>NUCLEOTIDE SEQUENCE [LARGE SCALE GENOMIC DNA]</scope>
    <source>
        <strain evidence="3 4">ALS 81</strain>
    </source>
</reference>
<dbReference type="Gene3D" id="3.40.190.100">
    <property type="entry name" value="Glycine betaine-binding periplasmic protein, domain 2"/>
    <property type="match status" value="1"/>
</dbReference>
<evidence type="ECO:0000259" key="2">
    <source>
        <dbReference type="Pfam" id="PF04069"/>
    </source>
</evidence>
<organism evidence="3 4">
    <name type="scientific">Alginatibacterium sediminis</name>
    <dbReference type="NCBI Taxonomy" id="2164068"/>
    <lineage>
        <taxon>Bacteria</taxon>
        <taxon>Pseudomonadati</taxon>
        <taxon>Pseudomonadota</taxon>
        <taxon>Gammaproteobacteria</taxon>
        <taxon>Alteromonadales</taxon>
        <taxon>Alteromonadaceae</taxon>
        <taxon>Alginatibacterium</taxon>
    </lineage>
</organism>
<gene>
    <name evidence="3" type="ORF">DBZ36_07090</name>
</gene>
<feature type="chain" id="PRO_5019007738" evidence="1">
    <location>
        <begin position="21"/>
        <end position="332"/>
    </location>
</feature>
<dbReference type="GO" id="GO:0043190">
    <property type="term" value="C:ATP-binding cassette (ABC) transporter complex"/>
    <property type="evidence" value="ECO:0007669"/>
    <property type="project" value="InterPro"/>
</dbReference>
<feature type="signal peptide" evidence="1">
    <location>
        <begin position="1"/>
        <end position="20"/>
    </location>
</feature>
<comment type="caution">
    <text evidence="3">The sequence shown here is derived from an EMBL/GenBank/DDBJ whole genome shotgun (WGS) entry which is preliminary data.</text>
</comment>
<dbReference type="InterPro" id="IPR007210">
    <property type="entry name" value="ABC_Gly_betaine_transp_sub-bd"/>
</dbReference>
<dbReference type="RefSeq" id="WP_120354205.1">
    <property type="nucleotide sequence ID" value="NZ_RAQO01000004.1"/>
</dbReference>
<dbReference type="Gene3D" id="3.10.105.10">
    <property type="entry name" value="Dipeptide-binding Protein, Domain 3"/>
    <property type="match status" value="1"/>
</dbReference>
<dbReference type="Proteomes" id="UP000286482">
    <property type="component" value="Unassembled WGS sequence"/>
</dbReference>
<dbReference type="CDD" id="cd13641">
    <property type="entry name" value="PBP2_HisX_like"/>
    <property type="match status" value="1"/>
</dbReference>
<proteinExistence type="predicted"/>
<keyword evidence="1" id="KW-0732">Signal</keyword>
<feature type="domain" description="ABC-type glycine betaine transport system substrate-binding" evidence="2">
    <location>
        <begin position="25"/>
        <end position="308"/>
    </location>
</feature>
<dbReference type="SUPFAM" id="SSF53850">
    <property type="entry name" value="Periplasmic binding protein-like II"/>
    <property type="match status" value="1"/>
</dbReference>
<keyword evidence="4" id="KW-1185">Reference proteome</keyword>
<dbReference type="EMBL" id="RAQO01000004">
    <property type="protein sequence ID" value="RKF20200.1"/>
    <property type="molecule type" value="Genomic_DNA"/>
</dbReference>